<dbReference type="Proteomes" id="UP000765160">
    <property type="component" value="Unassembled WGS sequence"/>
</dbReference>
<keyword evidence="3" id="KW-1185">Reference proteome</keyword>
<feature type="transmembrane region" description="Helical" evidence="1">
    <location>
        <begin position="398"/>
        <end position="417"/>
    </location>
</feature>
<reference evidence="2 3" key="1">
    <citation type="submission" date="2020-03" db="EMBL/GenBank/DDBJ databases">
        <title>Roseomonas selenitidurans sp. nov. isolated from soil.</title>
        <authorList>
            <person name="Liu H."/>
        </authorList>
    </citation>
    <scope>NUCLEOTIDE SEQUENCE [LARGE SCALE GENOMIC DNA]</scope>
    <source>
        <strain evidence="2 3">JCM 15073</strain>
    </source>
</reference>
<feature type="transmembrane region" description="Helical" evidence="1">
    <location>
        <begin position="126"/>
        <end position="143"/>
    </location>
</feature>
<evidence type="ECO:0000313" key="3">
    <source>
        <dbReference type="Proteomes" id="UP000765160"/>
    </source>
</evidence>
<comment type="caution">
    <text evidence="2">The sequence shown here is derived from an EMBL/GenBank/DDBJ whole genome shotgun (WGS) entry which is preliminary data.</text>
</comment>
<evidence type="ECO:0000256" key="1">
    <source>
        <dbReference type="SAM" id="Phobius"/>
    </source>
</evidence>
<dbReference type="RefSeq" id="WP_168050610.1">
    <property type="nucleotide sequence ID" value="NZ_JAATJR010000004.1"/>
</dbReference>
<keyword evidence="1" id="KW-1133">Transmembrane helix</keyword>
<feature type="transmembrane region" description="Helical" evidence="1">
    <location>
        <begin position="187"/>
        <end position="208"/>
    </location>
</feature>
<organism evidence="2 3">
    <name type="scientific">Falsiroseomonas frigidaquae</name>
    <dbReference type="NCBI Taxonomy" id="487318"/>
    <lineage>
        <taxon>Bacteria</taxon>
        <taxon>Pseudomonadati</taxon>
        <taxon>Pseudomonadota</taxon>
        <taxon>Alphaproteobacteria</taxon>
        <taxon>Acetobacterales</taxon>
        <taxon>Roseomonadaceae</taxon>
        <taxon>Falsiroseomonas</taxon>
    </lineage>
</organism>
<feature type="transmembrane region" description="Helical" evidence="1">
    <location>
        <begin position="101"/>
        <end position="120"/>
    </location>
</feature>
<keyword evidence="1" id="KW-0472">Membrane</keyword>
<gene>
    <name evidence="2" type="ORF">HB662_15020</name>
</gene>
<feature type="transmembrane region" description="Helical" evidence="1">
    <location>
        <begin position="155"/>
        <end position="181"/>
    </location>
</feature>
<proteinExistence type="predicted"/>
<feature type="transmembrane region" description="Helical" evidence="1">
    <location>
        <begin position="71"/>
        <end position="89"/>
    </location>
</feature>
<name>A0ABX1F1A7_9PROT</name>
<keyword evidence="1" id="KW-0812">Transmembrane</keyword>
<feature type="transmembrane region" description="Helical" evidence="1">
    <location>
        <begin position="366"/>
        <end position="386"/>
    </location>
</feature>
<accession>A0ABX1F1A7</accession>
<evidence type="ECO:0000313" key="2">
    <source>
        <dbReference type="EMBL" id="NKE46096.1"/>
    </source>
</evidence>
<dbReference type="EMBL" id="JAAVTX010000004">
    <property type="protein sequence ID" value="NKE46096.1"/>
    <property type="molecule type" value="Genomic_DNA"/>
</dbReference>
<sequence length="451" mass="48284">MPHGRIPRLLALLAVLAGAPFLVWPAWLNGYPLVFIDTVSYLLHTTVPEVPWDKTQAYGPFLHLFHWQRSLWAPVLAQGLIASHLIWLLQGAIRGRPNPGWHLLACAGVGVLTSGPWFLATLMPDALTGLLPICLYLLAFGRLSAGQSLWVGGLAVLAVASHLSHLPVALAVLVLTLVFTWRPGPVLRAGAPVVLAVLLLCTANAIAFGRFTPSPHGAAFLLARLQADGPAAALLRDRCPEAGWHLCAFTDRLPMDSDEFLWDETSPLNREADGTLRRMGAMRGAEEARAIIGETLAAHPGWVAAAALRNGLAQLGKVQVGDTLVPDHLEASARRAIAGHFPAEELAQFDAGAQMRGTLPALAAPWLLPHMPVLLASLGAALWLGWRAARARDWPRLALLAFALLALGANAAAAGALSKPHHRYQARIVWLLPLAVGVAALPRPRLARPPQ</sequence>
<protein>
    <submittedName>
        <fullName evidence="2">Uncharacterized protein</fullName>
    </submittedName>
</protein>